<evidence type="ECO:0000256" key="7">
    <source>
        <dbReference type="ARBA" id="ARBA00023136"/>
    </source>
</evidence>
<dbReference type="GO" id="GO:0015628">
    <property type="term" value="P:protein secretion by the type II secretion system"/>
    <property type="evidence" value="ECO:0007669"/>
    <property type="project" value="TreeGrafter"/>
</dbReference>
<dbReference type="KEGG" id="hbs:IPV69_01715"/>
<proteinExistence type="inferred from homology"/>
<dbReference type="Gene3D" id="1.20.81.30">
    <property type="entry name" value="Type II secretion system (T2SS), domain F"/>
    <property type="match status" value="2"/>
</dbReference>
<keyword evidence="7 8" id="KW-0472">Membrane</keyword>
<feature type="transmembrane region" description="Helical" evidence="8">
    <location>
        <begin position="169"/>
        <end position="192"/>
    </location>
</feature>
<evidence type="ECO:0000313" key="10">
    <source>
        <dbReference type="EMBL" id="QOV90116.1"/>
    </source>
</evidence>
<reference evidence="10 11" key="1">
    <citation type="submission" date="2020-10" db="EMBL/GenBank/DDBJ databases">
        <title>Wide distribution of Phycisphaera-like planctomycetes from WD2101 soil group in peatlands and genome analysis of the first cultivated representative.</title>
        <authorList>
            <person name="Dedysh S.N."/>
            <person name="Beletsky A.V."/>
            <person name="Ivanova A."/>
            <person name="Kulichevskaya I.S."/>
            <person name="Suzina N.E."/>
            <person name="Philippov D.A."/>
            <person name="Rakitin A.L."/>
            <person name="Mardanov A.V."/>
            <person name="Ravin N.V."/>
        </authorList>
    </citation>
    <scope>NUCLEOTIDE SEQUENCE [LARGE SCALE GENOMIC DNA]</scope>
    <source>
        <strain evidence="10 11">M1803</strain>
    </source>
</reference>
<comment type="subcellular location">
    <subcellularLocation>
        <location evidence="1">Cell inner membrane</location>
        <topology evidence="1">Multi-pass membrane protein</topology>
    </subcellularLocation>
</comment>
<keyword evidence="5 8" id="KW-0812">Transmembrane</keyword>
<keyword evidence="4" id="KW-0997">Cell inner membrane</keyword>
<evidence type="ECO:0000259" key="9">
    <source>
        <dbReference type="Pfam" id="PF00482"/>
    </source>
</evidence>
<dbReference type="InterPro" id="IPR042094">
    <property type="entry name" value="T2SS_GspF_sf"/>
</dbReference>
<keyword evidence="11" id="KW-1185">Reference proteome</keyword>
<feature type="transmembrane region" description="Helical" evidence="8">
    <location>
        <begin position="376"/>
        <end position="397"/>
    </location>
</feature>
<dbReference type="PRINTS" id="PR00812">
    <property type="entry name" value="BCTERIALGSPF"/>
</dbReference>
<dbReference type="Pfam" id="PF00482">
    <property type="entry name" value="T2SSF"/>
    <property type="match status" value="2"/>
</dbReference>
<dbReference type="PANTHER" id="PTHR30012">
    <property type="entry name" value="GENERAL SECRETION PATHWAY PROTEIN"/>
    <property type="match status" value="1"/>
</dbReference>
<dbReference type="InterPro" id="IPR018076">
    <property type="entry name" value="T2SS_GspF_dom"/>
</dbReference>
<evidence type="ECO:0000256" key="4">
    <source>
        <dbReference type="ARBA" id="ARBA00022519"/>
    </source>
</evidence>
<dbReference type="EMBL" id="CP063458">
    <property type="protein sequence ID" value="QOV90116.1"/>
    <property type="molecule type" value="Genomic_DNA"/>
</dbReference>
<dbReference type="FunFam" id="1.20.81.30:FF:000001">
    <property type="entry name" value="Type II secretion system protein F"/>
    <property type="match status" value="2"/>
</dbReference>
<protein>
    <submittedName>
        <fullName evidence="10">Type II secretion system F family protein</fullName>
    </submittedName>
</protein>
<evidence type="ECO:0000256" key="2">
    <source>
        <dbReference type="ARBA" id="ARBA00005745"/>
    </source>
</evidence>
<evidence type="ECO:0000256" key="3">
    <source>
        <dbReference type="ARBA" id="ARBA00022475"/>
    </source>
</evidence>
<sequence length="404" mass="44284">MPNYRYEARNAAGKITTGTIQAADLGAASAQVRARGEYIVQLAPADGPSKKSGLNFSVSFGPGAKDIQAFTSQLSVMIRAGISIRAAIEGIADQTTNVKFKAMLTQMKKDVESGKQFSDALSRYPKYFSPLYINMVKASELSGGFSKMLDRIATYLAQQIETKAMVIGAAIYPAIIGTMAMGTTVFLLVFVLPRFMKIFEGKEAALPAPTKFLLAMSKFMTGYWYIILIGLVVAIWGFVLTIKTDWGRTWFDKAKLSVPLFKKMFRAMYISRGLHTMGQLVNAGVPILDTISITADISGNVLYKRMWKNVYSSVKQGKKISHPLQKSPLLPKAVVQMVNAGEESGKLGEVLDEVAEFYSRELKSVIKSVTAMIEPLMIVLMGGMVGFIAMSIILPIFKLSQIVK</sequence>
<dbReference type="AlphaFoldDB" id="A0A7M2WXB1"/>
<keyword evidence="3" id="KW-1003">Cell membrane</keyword>
<feature type="domain" description="Type II secretion system protein GspF" evidence="9">
    <location>
        <begin position="274"/>
        <end position="395"/>
    </location>
</feature>
<accession>A0A7M2WXB1</accession>
<feature type="domain" description="Type II secretion system protein GspF" evidence="9">
    <location>
        <begin position="70"/>
        <end position="193"/>
    </location>
</feature>
<evidence type="ECO:0000256" key="6">
    <source>
        <dbReference type="ARBA" id="ARBA00022989"/>
    </source>
</evidence>
<comment type="similarity">
    <text evidence="2">Belongs to the GSP F family.</text>
</comment>
<evidence type="ECO:0000313" key="11">
    <source>
        <dbReference type="Proteomes" id="UP000593765"/>
    </source>
</evidence>
<organism evidence="10 11">
    <name type="scientific">Humisphaera borealis</name>
    <dbReference type="NCBI Taxonomy" id="2807512"/>
    <lineage>
        <taxon>Bacteria</taxon>
        <taxon>Pseudomonadati</taxon>
        <taxon>Planctomycetota</taxon>
        <taxon>Phycisphaerae</taxon>
        <taxon>Tepidisphaerales</taxon>
        <taxon>Tepidisphaeraceae</taxon>
        <taxon>Humisphaera</taxon>
    </lineage>
</organism>
<feature type="transmembrane region" description="Helical" evidence="8">
    <location>
        <begin position="222"/>
        <end position="242"/>
    </location>
</feature>
<dbReference type="PANTHER" id="PTHR30012:SF0">
    <property type="entry name" value="TYPE II SECRETION SYSTEM PROTEIN F-RELATED"/>
    <property type="match status" value="1"/>
</dbReference>
<dbReference type="GO" id="GO:0005886">
    <property type="term" value="C:plasma membrane"/>
    <property type="evidence" value="ECO:0007669"/>
    <property type="project" value="UniProtKB-SubCell"/>
</dbReference>
<keyword evidence="6 8" id="KW-1133">Transmembrane helix</keyword>
<dbReference type="Proteomes" id="UP000593765">
    <property type="component" value="Chromosome"/>
</dbReference>
<gene>
    <name evidence="10" type="ORF">IPV69_01715</name>
</gene>
<evidence type="ECO:0000256" key="8">
    <source>
        <dbReference type="SAM" id="Phobius"/>
    </source>
</evidence>
<evidence type="ECO:0000256" key="1">
    <source>
        <dbReference type="ARBA" id="ARBA00004429"/>
    </source>
</evidence>
<evidence type="ECO:0000256" key="5">
    <source>
        <dbReference type="ARBA" id="ARBA00022692"/>
    </source>
</evidence>
<dbReference type="InterPro" id="IPR003004">
    <property type="entry name" value="GspF/PilC"/>
</dbReference>
<dbReference type="RefSeq" id="WP_206293188.1">
    <property type="nucleotide sequence ID" value="NZ_CP063458.1"/>
</dbReference>
<name>A0A7M2WXB1_9BACT</name>